<organism evidence="1 2">
    <name type="scientific">Durusdinium trenchii</name>
    <dbReference type="NCBI Taxonomy" id="1381693"/>
    <lineage>
        <taxon>Eukaryota</taxon>
        <taxon>Sar</taxon>
        <taxon>Alveolata</taxon>
        <taxon>Dinophyceae</taxon>
        <taxon>Suessiales</taxon>
        <taxon>Symbiodiniaceae</taxon>
        <taxon>Durusdinium</taxon>
    </lineage>
</organism>
<gene>
    <name evidence="1" type="ORF">SCF082_LOCUS8929</name>
</gene>
<protein>
    <submittedName>
        <fullName evidence="1">Uncharacterized protein</fullName>
    </submittedName>
</protein>
<evidence type="ECO:0000313" key="2">
    <source>
        <dbReference type="Proteomes" id="UP001642464"/>
    </source>
</evidence>
<evidence type="ECO:0000313" key="1">
    <source>
        <dbReference type="EMBL" id="CAK9006217.1"/>
    </source>
</evidence>
<reference evidence="1 2" key="1">
    <citation type="submission" date="2024-02" db="EMBL/GenBank/DDBJ databases">
        <authorList>
            <person name="Chen Y."/>
            <person name="Shah S."/>
            <person name="Dougan E. K."/>
            <person name="Thang M."/>
            <person name="Chan C."/>
        </authorList>
    </citation>
    <scope>NUCLEOTIDE SEQUENCE [LARGE SCALE GENOMIC DNA]</scope>
</reference>
<sequence length="77" mass="8653">MFACNLTPLKPRCGCKMVLDTQERQITMAGASADDVRDTSSFDWKKAWEELQRCGEASSLKNGFSLVDANICRDFFP</sequence>
<dbReference type="EMBL" id="CAXAMM010005147">
    <property type="protein sequence ID" value="CAK9006217.1"/>
    <property type="molecule type" value="Genomic_DNA"/>
</dbReference>
<name>A0ABP0IVS5_9DINO</name>
<comment type="caution">
    <text evidence="1">The sequence shown here is derived from an EMBL/GenBank/DDBJ whole genome shotgun (WGS) entry which is preliminary data.</text>
</comment>
<proteinExistence type="predicted"/>
<keyword evidence="2" id="KW-1185">Reference proteome</keyword>
<accession>A0ABP0IVS5</accession>
<dbReference type="Proteomes" id="UP001642464">
    <property type="component" value="Unassembled WGS sequence"/>
</dbReference>